<keyword evidence="4" id="KW-1185">Reference proteome</keyword>
<organism evidence="3 4">
    <name type="scientific">Lacicoccus qingdaonensis</name>
    <dbReference type="NCBI Taxonomy" id="576118"/>
    <lineage>
        <taxon>Bacteria</taxon>
        <taxon>Bacillati</taxon>
        <taxon>Bacillota</taxon>
        <taxon>Bacilli</taxon>
        <taxon>Bacillales</taxon>
        <taxon>Salinicoccaceae</taxon>
        <taxon>Lacicoccus</taxon>
    </lineage>
</organism>
<gene>
    <name evidence="3" type="ORF">SAMN05216216_10853</name>
</gene>
<proteinExistence type="predicted"/>
<evidence type="ECO:0000313" key="3">
    <source>
        <dbReference type="EMBL" id="SDK74071.1"/>
    </source>
</evidence>
<feature type="transmembrane region" description="Helical" evidence="1">
    <location>
        <begin position="264"/>
        <end position="281"/>
    </location>
</feature>
<keyword evidence="1" id="KW-1133">Transmembrane helix</keyword>
<feature type="transmembrane region" description="Helical" evidence="1">
    <location>
        <begin position="128"/>
        <end position="152"/>
    </location>
</feature>
<dbReference type="STRING" id="576118.SAMN05216216_10853"/>
<evidence type="ECO:0000259" key="2">
    <source>
        <dbReference type="Pfam" id="PF04235"/>
    </source>
</evidence>
<evidence type="ECO:0000313" key="4">
    <source>
        <dbReference type="Proteomes" id="UP000199008"/>
    </source>
</evidence>
<feature type="transmembrane region" description="Helical" evidence="1">
    <location>
        <begin position="106"/>
        <end position="121"/>
    </location>
</feature>
<keyword evidence="1" id="KW-0812">Transmembrane</keyword>
<feature type="transmembrane region" description="Helical" evidence="1">
    <location>
        <begin position="79"/>
        <end position="100"/>
    </location>
</feature>
<dbReference type="RefSeq" id="WP_176754074.1">
    <property type="nucleotide sequence ID" value="NZ_FNFY01000008.1"/>
</dbReference>
<feature type="transmembrane region" description="Helical" evidence="1">
    <location>
        <begin position="49"/>
        <end position="72"/>
    </location>
</feature>
<evidence type="ECO:0000256" key="1">
    <source>
        <dbReference type="SAM" id="Phobius"/>
    </source>
</evidence>
<keyword evidence="1" id="KW-0472">Membrane</keyword>
<feature type="transmembrane region" description="Helical" evidence="1">
    <location>
        <begin position="227"/>
        <end position="244"/>
    </location>
</feature>
<feature type="transmembrane region" description="Helical" evidence="1">
    <location>
        <begin position="197"/>
        <end position="215"/>
    </location>
</feature>
<dbReference type="InterPro" id="IPR007349">
    <property type="entry name" value="DUF418"/>
</dbReference>
<accession>A0A1G9EDD0</accession>
<dbReference type="EMBL" id="FNFY01000008">
    <property type="protein sequence ID" value="SDK74071.1"/>
    <property type="molecule type" value="Genomic_DNA"/>
</dbReference>
<feature type="transmembrane region" description="Helical" evidence="1">
    <location>
        <begin position="327"/>
        <end position="348"/>
    </location>
</feature>
<sequence length="370" mass="41253">MKTDNKRRIFFIMAIAVLILALSNGMRFTIPLDVINPYEYFYGTERTHFQIMNIFLGGAAVPLAALSGGYMLMTFRDHALVNIILTLVVMFFIALISVVFLFGFDPLPAIFLMLILAALFIRTDKRIVLGAFVLLLLLHIIVNGLMVILSGLNSPGDIIYSSIQEVNRFSSTFRSSDYFAIVGLNLEVFFTYQLSEWFMWIFGILPWTLLGIVLHKFNLAELFRNNGLLMISITAALLVGGIIIKMIEVISLDSFTAAEFAERFGGPLLGTGYFMLLFLIFNMLPEKLSGVFGAAGEKGLTVYILSNVIMAVASYGIGFSLYGEVSIGNMTFIIIIIYALLLVIMNVLRRYGIKSLEELSAVAVRKENIK</sequence>
<feature type="domain" description="DUF418" evidence="2">
    <location>
        <begin position="230"/>
        <end position="348"/>
    </location>
</feature>
<name>A0A1G9EDD0_9BACL</name>
<dbReference type="Proteomes" id="UP000199008">
    <property type="component" value="Unassembled WGS sequence"/>
</dbReference>
<feature type="transmembrane region" description="Helical" evidence="1">
    <location>
        <begin position="302"/>
        <end position="321"/>
    </location>
</feature>
<dbReference type="Pfam" id="PF04235">
    <property type="entry name" value="DUF418"/>
    <property type="match status" value="1"/>
</dbReference>
<reference evidence="4" key="1">
    <citation type="submission" date="2016-10" db="EMBL/GenBank/DDBJ databases">
        <authorList>
            <person name="Varghese N."/>
            <person name="Submissions S."/>
        </authorList>
    </citation>
    <scope>NUCLEOTIDE SEQUENCE [LARGE SCALE GENOMIC DNA]</scope>
    <source>
        <strain evidence="4">CGMCC 1.8895</strain>
    </source>
</reference>
<protein>
    <recommendedName>
        <fullName evidence="2">DUF418 domain-containing protein</fullName>
    </recommendedName>
</protein>
<dbReference type="AlphaFoldDB" id="A0A1G9EDD0"/>